<reference evidence="2 3" key="1">
    <citation type="journal article" date="2020" name="Cell">
        <title>Large-Scale Comparative Analyses of Tick Genomes Elucidate Their Genetic Diversity and Vector Capacities.</title>
        <authorList>
            <consortium name="Tick Genome and Microbiome Consortium (TIGMIC)"/>
            <person name="Jia N."/>
            <person name="Wang J."/>
            <person name="Shi W."/>
            <person name="Du L."/>
            <person name="Sun Y."/>
            <person name="Zhan W."/>
            <person name="Jiang J.F."/>
            <person name="Wang Q."/>
            <person name="Zhang B."/>
            <person name="Ji P."/>
            <person name="Bell-Sakyi L."/>
            <person name="Cui X.M."/>
            <person name="Yuan T.T."/>
            <person name="Jiang B.G."/>
            <person name="Yang W.F."/>
            <person name="Lam T.T."/>
            <person name="Chang Q.C."/>
            <person name="Ding S.J."/>
            <person name="Wang X.J."/>
            <person name="Zhu J.G."/>
            <person name="Ruan X.D."/>
            <person name="Zhao L."/>
            <person name="Wei J.T."/>
            <person name="Ye R.Z."/>
            <person name="Que T.C."/>
            <person name="Du C.H."/>
            <person name="Zhou Y.H."/>
            <person name="Cheng J.X."/>
            <person name="Dai P.F."/>
            <person name="Guo W.B."/>
            <person name="Han X.H."/>
            <person name="Huang E.J."/>
            <person name="Li L.F."/>
            <person name="Wei W."/>
            <person name="Gao Y.C."/>
            <person name="Liu J.Z."/>
            <person name="Shao H.Z."/>
            <person name="Wang X."/>
            <person name="Wang C.C."/>
            <person name="Yang T.C."/>
            <person name="Huo Q.B."/>
            <person name="Li W."/>
            <person name="Chen H.Y."/>
            <person name="Chen S.E."/>
            <person name="Zhou L.G."/>
            <person name="Ni X.B."/>
            <person name="Tian J.H."/>
            <person name="Sheng Y."/>
            <person name="Liu T."/>
            <person name="Pan Y.S."/>
            <person name="Xia L.Y."/>
            <person name="Li J."/>
            <person name="Zhao F."/>
            <person name="Cao W.C."/>
        </authorList>
    </citation>
    <scope>NUCLEOTIDE SEQUENCE [LARGE SCALE GENOMIC DNA]</scope>
    <source>
        <strain evidence="2">HaeL-2018</strain>
    </source>
</reference>
<dbReference type="Proteomes" id="UP000821853">
    <property type="component" value="Chromosome 8"/>
</dbReference>
<gene>
    <name evidence="2" type="ORF">HPB48_013219</name>
</gene>
<protein>
    <submittedName>
        <fullName evidence="2">Uncharacterized protein</fullName>
    </submittedName>
</protein>
<dbReference type="EMBL" id="JABSTR010000010">
    <property type="protein sequence ID" value="KAH9379971.1"/>
    <property type="molecule type" value="Genomic_DNA"/>
</dbReference>
<comment type="caution">
    <text evidence="2">The sequence shown here is derived from an EMBL/GenBank/DDBJ whole genome shotgun (WGS) entry which is preliminary data.</text>
</comment>
<dbReference type="VEuPathDB" id="VectorBase:HLOH_051107"/>
<proteinExistence type="predicted"/>
<evidence type="ECO:0000256" key="1">
    <source>
        <dbReference type="SAM" id="MobiDB-lite"/>
    </source>
</evidence>
<evidence type="ECO:0000313" key="3">
    <source>
        <dbReference type="Proteomes" id="UP000821853"/>
    </source>
</evidence>
<feature type="compositionally biased region" description="Basic residues" evidence="1">
    <location>
        <begin position="23"/>
        <end position="32"/>
    </location>
</feature>
<feature type="region of interest" description="Disordered" evidence="1">
    <location>
        <begin position="1"/>
        <end position="111"/>
    </location>
</feature>
<sequence>MQPLPQDGAQSGHLPHVRENPMHKVRTRKPTRGTRANQMVYCAETHTRPRTRPVQPNSASRITSSTCSKTPKNGSNRNDSGATTNGYRRPQKPMSSQVANKANAGRRRSPR</sequence>
<keyword evidence="3" id="KW-1185">Reference proteome</keyword>
<organism evidence="2 3">
    <name type="scientific">Haemaphysalis longicornis</name>
    <name type="common">Bush tick</name>
    <dbReference type="NCBI Taxonomy" id="44386"/>
    <lineage>
        <taxon>Eukaryota</taxon>
        <taxon>Metazoa</taxon>
        <taxon>Ecdysozoa</taxon>
        <taxon>Arthropoda</taxon>
        <taxon>Chelicerata</taxon>
        <taxon>Arachnida</taxon>
        <taxon>Acari</taxon>
        <taxon>Parasitiformes</taxon>
        <taxon>Ixodida</taxon>
        <taxon>Ixodoidea</taxon>
        <taxon>Ixodidae</taxon>
        <taxon>Haemaphysalinae</taxon>
        <taxon>Haemaphysalis</taxon>
    </lineage>
</organism>
<evidence type="ECO:0000313" key="2">
    <source>
        <dbReference type="EMBL" id="KAH9379971.1"/>
    </source>
</evidence>
<feature type="compositionally biased region" description="Polar residues" evidence="1">
    <location>
        <begin position="54"/>
        <end position="86"/>
    </location>
</feature>
<name>A0A9J6GXJ7_HAELO</name>
<accession>A0A9J6GXJ7</accession>
<dbReference type="AlphaFoldDB" id="A0A9J6GXJ7"/>